<feature type="domain" description="JmjC" evidence="7">
    <location>
        <begin position="91"/>
        <end position="228"/>
    </location>
</feature>
<evidence type="ECO:0000313" key="9">
    <source>
        <dbReference type="EMBL" id="CAE7587568.1"/>
    </source>
</evidence>
<reference evidence="9" key="1">
    <citation type="submission" date="2021-02" db="EMBL/GenBank/DDBJ databases">
        <authorList>
            <person name="Dougan E. K."/>
            <person name="Rhodes N."/>
            <person name="Thang M."/>
            <person name="Chan C."/>
        </authorList>
    </citation>
    <scope>NUCLEOTIDE SEQUENCE</scope>
</reference>
<comment type="similarity">
    <text evidence="6">Belongs to the ROX family.</text>
</comment>
<gene>
    <name evidence="9" type="primary">RIOX1</name>
    <name evidence="9" type="ORF">SNAT2548_LOCUS33486</name>
</gene>
<name>A0A812UMK3_9DINO</name>
<keyword evidence="3 6" id="KW-0223">Dioxygenase</keyword>
<accession>A0A812UMK3</accession>
<dbReference type="PANTHER" id="PTHR13096:SF8">
    <property type="entry name" value="RIBOSOMAL OXYGENASE 1"/>
    <property type="match status" value="1"/>
</dbReference>
<dbReference type="AlphaFoldDB" id="A0A812UMK3"/>
<dbReference type="EC" id="1.14.11.-" evidence="6"/>
<dbReference type="SMART" id="SM00702">
    <property type="entry name" value="P4Hc"/>
    <property type="match status" value="1"/>
</dbReference>
<comment type="function">
    <text evidence="6">Oxygenase that can act as both a histone lysine demethylase and a ribosomal histidine hydroxylase.</text>
</comment>
<comment type="subcellular location">
    <subcellularLocation>
        <location evidence="6">Nucleus</location>
    </subcellularLocation>
</comment>
<keyword evidence="4 6" id="KW-0560">Oxidoreductase</keyword>
<evidence type="ECO:0000256" key="2">
    <source>
        <dbReference type="ARBA" id="ARBA00022723"/>
    </source>
</evidence>
<keyword evidence="10" id="KW-1185">Reference proteome</keyword>
<dbReference type="GO" id="GO:0005506">
    <property type="term" value="F:iron ion binding"/>
    <property type="evidence" value="ECO:0007669"/>
    <property type="project" value="UniProtKB-UniRule"/>
</dbReference>
<comment type="cofactor">
    <cofactor evidence="1">
        <name>L-ascorbate</name>
        <dbReference type="ChEBI" id="CHEBI:38290"/>
    </cofactor>
</comment>
<dbReference type="Pfam" id="PF13640">
    <property type="entry name" value="2OG-FeII_Oxy_3"/>
    <property type="match status" value="1"/>
</dbReference>
<evidence type="ECO:0000256" key="3">
    <source>
        <dbReference type="ARBA" id="ARBA00022964"/>
    </source>
</evidence>
<dbReference type="PANTHER" id="PTHR13096">
    <property type="entry name" value="MINA53 MYC INDUCED NUCLEAR ANTIGEN"/>
    <property type="match status" value="1"/>
</dbReference>
<evidence type="ECO:0000256" key="5">
    <source>
        <dbReference type="ARBA" id="ARBA00023004"/>
    </source>
</evidence>
<dbReference type="InterPro" id="IPR005123">
    <property type="entry name" value="Oxoglu/Fe-dep_dioxygenase_dom"/>
</dbReference>
<dbReference type="PROSITE" id="PS51184">
    <property type="entry name" value="JMJC"/>
    <property type="match status" value="1"/>
</dbReference>
<keyword evidence="5 6" id="KW-0408">Iron</keyword>
<evidence type="ECO:0000313" key="10">
    <source>
        <dbReference type="Proteomes" id="UP000604046"/>
    </source>
</evidence>
<dbReference type="GO" id="GO:0031418">
    <property type="term" value="F:L-ascorbic acid binding"/>
    <property type="evidence" value="ECO:0007669"/>
    <property type="project" value="InterPro"/>
</dbReference>
<dbReference type="Gene3D" id="2.60.120.650">
    <property type="entry name" value="Cupin"/>
    <property type="match status" value="1"/>
</dbReference>
<protein>
    <recommendedName>
        <fullName evidence="6">Bifunctional lysine-specific demethylase and histidyl-hydroxylase</fullName>
        <ecNumber evidence="6">1.14.11.-</ecNumber>
    </recommendedName>
</protein>
<keyword evidence="6" id="KW-0805">Transcription regulation</keyword>
<dbReference type="GO" id="GO:0051864">
    <property type="term" value="F:histone H3K36 demethylase activity"/>
    <property type="evidence" value="ECO:0007669"/>
    <property type="project" value="TreeGrafter"/>
</dbReference>
<comment type="cofactor">
    <cofactor evidence="6">
        <name>Fe(2+)</name>
        <dbReference type="ChEBI" id="CHEBI:29033"/>
    </cofactor>
    <text evidence="6">Binds 1 Fe(2+) ion per subunit.</text>
</comment>
<evidence type="ECO:0000256" key="6">
    <source>
        <dbReference type="RuleBase" id="RU366061"/>
    </source>
</evidence>
<evidence type="ECO:0000256" key="4">
    <source>
        <dbReference type="ARBA" id="ARBA00023002"/>
    </source>
</evidence>
<feature type="domain" description="Fe2OG dioxygenase" evidence="8">
    <location>
        <begin position="560"/>
        <end position="664"/>
    </location>
</feature>
<keyword evidence="6" id="KW-0804">Transcription</keyword>
<dbReference type="PROSITE" id="PS51471">
    <property type="entry name" value="FE2OG_OXY"/>
    <property type="match status" value="1"/>
</dbReference>
<organism evidence="9 10">
    <name type="scientific">Symbiodinium natans</name>
    <dbReference type="NCBI Taxonomy" id="878477"/>
    <lineage>
        <taxon>Eukaryota</taxon>
        <taxon>Sar</taxon>
        <taxon>Alveolata</taxon>
        <taxon>Dinophyceae</taxon>
        <taxon>Suessiales</taxon>
        <taxon>Symbiodiniaceae</taxon>
        <taxon>Symbiodinium</taxon>
    </lineage>
</organism>
<dbReference type="InterPro" id="IPR039994">
    <property type="entry name" value="NO66-like"/>
</dbReference>
<dbReference type="Gene3D" id="1.10.10.1500">
    <property type="entry name" value="JmjC domain-containing ribosomal oxygenase (ROX), dimer domain"/>
    <property type="match status" value="1"/>
</dbReference>
<proteinExistence type="inferred from homology"/>
<comment type="caution">
    <text evidence="9">The sequence shown here is derived from an EMBL/GenBank/DDBJ whole genome shotgun (WGS) entry which is preliminary data.</text>
</comment>
<dbReference type="InterPro" id="IPR003347">
    <property type="entry name" value="JmjC_dom"/>
</dbReference>
<dbReference type="Pfam" id="PF08007">
    <property type="entry name" value="JmjC_2"/>
    <property type="match status" value="1"/>
</dbReference>
<evidence type="ECO:0000256" key="1">
    <source>
        <dbReference type="ARBA" id="ARBA00001961"/>
    </source>
</evidence>
<dbReference type="InterPro" id="IPR006620">
    <property type="entry name" value="Pro_4_hyd_alph"/>
</dbReference>
<dbReference type="GO" id="GO:0032453">
    <property type="term" value="F:histone H3K4 demethylase activity"/>
    <property type="evidence" value="ECO:0007669"/>
    <property type="project" value="TreeGrafter"/>
</dbReference>
<sequence>MWRSSGCYLRRMWDTSSLMSGAAVAGRDRGHGRKAQLRSPGLVFGQDINVARCAEDGSQIMCNGQGRADPKKIARQVADGCSVQVVHPQRFAAPVAELLKRLEAHFGCLWGANSFRTPPGSMGFKAHHDEVEVFMLQLEGAKRWRLHRCPSGPLPRSYCWDYKEEELGPPLMELTLEAGDLLYLPRGTVHKGIAVEGRPSHHLTISTYQRFCWADFLEKALPAALEAAVAAESRYRRGLPLRCLGTLGCQYRPLGSACGNTERQACISELRGLLAGLADHAAAAADVAGDFLAAQFVGRRLPPPSGQKGPDPASGGALEARWAEPAAVRVVVERSPGQEPEVQIYHALENSTDKHMMPGVEPSPACIVLEGQQCLPSLQALNTAPSGSWVPGPELDPELLQGLWEHGLLETRLAEPWPMARKRKAVNVVGRPGHRLFLLRRAKKLRRSSIHCEGLDAPTLREAEAFLLNYKLASTWLHRVRLREKLSAGGVVRLRGALPDSVARLALRTLEELPNASWNLTQAGRDAARNNVAHRFSSRRFGSETLDRLFRVLGELLPGELNSFSAGRYLQGDHIERHDDRQYTDVRMDDGSTVLCSRTVAVIWYLTPDWQKEWGGAFQDLETGEEILPEFNTIVAFNVPRFHAVQPVTGRTPRYSIFGWFLRPGKLYSLESGC</sequence>
<evidence type="ECO:0000259" key="7">
    <source>
        <dbReference type="PROSITE" id="PS51184"/>
    </source>
</evidence>
<dbReference type="Gene3D" id="2.60.120.620">
    <property type="entry name" value="q2cbj1_9rhob like domain"/>
    <property type="match status" value="1"/>
</dbReference>
<dbReference type="Proteomes" id="UP000604046">
    <property type="component" value="Unassembled WGS sequence"/>
</dbReference>
<dbReference type="EMBL" id="CAJNDS010002759">
    <property type="protein sequence ID" value="CAE7587568.1"/>
    <property type="molecule type" value="Genomic_DNA"/>
</dbReference>
<dbReference type="InterPro" id="IPR044862">
    <property type="entry name" value="Pro_4_hyd_alph_FE2OG_OXY"/>
</dbReference>
<dbReference type="Gene3D" id="3.90.930.40">
    <property type="match status" value="1"/>
</dbReference>
<dbReference type="OrthoDB" id="437686at2759"/>
<keyword evidence="2 6" id="KW-0479">Metal-binding</keyword>
<dbReference type="GO" id="GO:0005730">
    <property type="term" value="C:nucleolus"/>
    <property type="evidence" value="ECO:0007669"/>
    <property type="project" value="TreeGrafter"/>
</dbReference>
<evidence type="ECO:0000259" key="8">
    <source>
        <dbReference type="PROSITE" id="PS51471"/>
    </source>
</evidence>
<dbReference type="SUPFAM" id="SSF51197">
    <property type="entry name" value="Clavaminate synthase-like"/>
    <property type="match status" value="1"/>
</dbReference>
<keyword evidence="6" id="KW-0539">Nucleus</keyword>